<dbReference type="SUPFAM" id="SSF88946">
    <property type="entry name" value="Sigma2 domain of RNA polymerase sigma factors"/>
    <property type="match status" value="1"/>
</dbReference>
<keyword evidence="8" id="KW-1185">Reference proteome</keyword>
<evidence type="ECO:0000256" key="2">
    <source>
        <dbReference type="ARBA" id="ARBA00023015"/>
    </source>
</evidence>
<dbReference type="GO" id="GO:0003677">
    <property type="term" value="F:DNA binding"/>
    <property type="evidence" value="ECO:0007669"/>
    <property type="project" value="InterPro"/>
</dbReference>
<dbReference type="InterPro" id="IPR039425">
    <property type="entry name" value="RNA_pol_sigma-70-like"/>
</dbReference>
<feature type="domain" description="RNA polymerase sigma-70 region 2" evidence="5">
    <location>
        <begin position="28"/>
        <end position="94"/>
    </location>
</feature>
<dbReference type="InterPro" id="IPR013249">
    <property type="entry name" value="RNA_pol_sigma70_r4_t2"/>
</dbReference>
<reference evidence="8" key="1">
    <citation type="submission" date="2017-02" db="EMBL/GenBank/DDBJ databases">
        <title>Comparative genomics and description of representatives of a novel lineage of planctomycetes thriving in anoxic sediments.</title>
        <authorList>
            <person name="Spring S."/>
            <person name="Bunk B."/>
            <person name="Sproer C."/>
            <person name="Klenk H.-P."/>
        </authorList>
    </citation>
    <scope>NUCLEOTIDE SEQUENCE [LARGE SCALE GENOMIC DNA]</scope>
    <source>
        <strain evidence="8">L21-RPul-D3</strain>
    </source>
</reference>
<comment type="similarity">
    <text evidence="1">Belongs to the sigma-70 factor family. ECF subfamily.</text>
</comment>
<dbReference type="OrthoDB" id="9785675at2"/>
<evidence type="ECO:0000259" key="6">
    <source>
        <dbReference type="Pfam" id="PF08281"/>
    </source>
</evidence>
<dbReference type="InterPro" id="IPR014284">
    <property type="entry name" value="RNA_pol_sigma-70_dom"/>
</dbReference>
<organism evidence="7 8">
    <name type="scientific">Sedimentisphaera cyanobacteriorum</name>
    <dbReference type="NCBI Taxonomy" id="1940790"/>
    <lineage>
        <taxon>Bacteria</taxon>
        <taxon>Pseudomonadati</taxon>
        <taxon>Planctomycetota</taxon>
        <taxon>Phycisphaerae</taxon>
        <taxon>Sedimentisphaerales</taxon>
        <taxon>Sedimentisphaeraceae</taxon>
        <taxon>Sedimentisphaera</taxon>
    </lineage>
</organism>
<keyword evidence="2" id="KW-0805">Transcription regulation</keyword>
<dbReference type="STRING" id="1940790.L21SP3_00539"/>
<dbReference type="CDD" id="cd06171">
    <property type="entry name" value="Sigma70_r4"/>
    <property type="match status" value="1"/>
</dbReference>
<evidence type="ECO:0000313" key="7">
    <source>
        <dbReference type="EMBL" id="AQQ08749.1"/>
    </source>
</evidence>
<evidence type="ECO:0000259" key="5">
    <source>
        <dbReference type="Pfam" id="PF04542"/>
    </source>
</evidence>
<dbReference type="Pfam" id="PF04542">
    <property type="entry name" value="Sigma70_r2"/>
    <property type="match status" value="1"/>
</dbReference>
<accession>A0A1Q2HMJ3</accession>
<dbReference type="AlphaFoldDB" id="A0A1Q2HMJ3"/>
<protein>
    <submittedName>
        <fullName evidence="7">Sigma-24</fullName>
    </submittedName>
</protein>
<feature type="domain" description="RNA polymerase sigma factor 70 region 4 type 2" evidence="6">
    <location>
        <begin position="135"/>
        <end position="187"/>
    </location>
</feature>
<dbReference type="PANTHER" id="PTHR43133:SF51">
    <property type="entry name" value="RNA POLYMERASE SIGMA FACTOR"/>
    <property type="match status" value="1"/>
</dbReference>
<dbReference type="Proteomes" id="UP000188273">
    <property type="component" value="Chromosome"/>
</dbReference>
<dbReference type="Pfam" id="PF08281">
    <property type="entry name" value="Sigma70_r4_2"/>
    <property type="match status" value="1"/>
</dbReference>
<dbReference type="NCBIfam" id="TIGR02937">
    <property type="entry name" value="sigma70-ECF"/>
    <property type="match status" value="1"/>
</dbReference>
<dbReference type="InterPro" id="IPR036388">
    <property type="entry name" value="WH-like_DNA-bd_sf"/>
</dbReference>
<name>A0A1Q2HMJ3_9BACT</name>
<dbReference type="GO" id="GO:0016987">
    <property type="term" value="F:sigma factor activity"/>
    <property type="evidence" value="ECO:0007669"/>
    <property type="project" value="UniProtKB-KW"/>
</dbReference>
<proteinExistence type="inferred from homology"/>
<dbReference type="PANTHER" id="PTHR43133">
    <property type="entry name" value="RNA POLYMERASE ECF-TYPE SIGMA FACTO"/>
    <property type="match status" value="1"/>
</dbReference>
<dbReference type="EMBL" id="CP019633">
    <property type="protein sequence ID" value="AQQ08749.1"/>
    <property type="molecule type" value="Genomic_DNA"/>
</dbReference>
<gene>
    <name evidence="7" type="primary">rpoE_1</name>
    <name evidence="7" type="ORF">L21SP3_00539</name>
</gene>
<dbReference type="Gene3D" id="1.10.10.10">
    <property type="entry name" value="Winged helix-like DNA-binding domain superfamily/Winged helix DNA-binding domain"/>
    <property type="match status" value="1"/>
</dbReference>
<dbReference type="KEGG" id="pbu:L21SP3_00539"/>
<evidence type="ECO:0000256" key="1">
    <source>
        <dbReference type="ARBA" id="ARBA00010641"/>
    </source>
</evidence>
<dbReference type="Gene3D" id="1.10.1740.10">
    <property type="match status" value="1"/>
</dbReference>
<dbReference type="InterPro" id="IPR007627">
    <property type="entry name" value="RNA_pol_sigma70_r2"/>
</dbReference>
<evidence type="ECO:0000256" key="3">
    <source>
        <dbReference type="ARBA" id="ARBA00023082"/>
    </source>
</evidence>
<keyword evidence="3" id="KW-0731">Sigma factor</keyword>
<evidence type="ECO:0000256" key="4">
    <source>
        <dbReference type="ARBA" id="ARBA00023163"/>
    </source>
</evidence>
<sequence>MIKVRNNFEDSDLLVRYREGDNDALGELIQKYQSRLYTTLLKICQNHDDAMELCSDAFVKAVENIDNFKAESSFYTWLFRIAVNQALNFVKRKRLVSFSSAETSGGSEDEPTRLDFASKQASMPIDELLEDERKQVLWQAVESLELNHKTMILLRDIDQMSYKQIAEILGITQGTVKSRIYRAREALRLKLMPYFEGE</sequence>
<dbReference type="InterPro" id="IPR013325">
    <property type="entry name" value="RNA_pol_sigma_r2"/>
</dbReference>
<dbReference type="InterPro" id="IPR013324">
    <property type="entry name" value="RNA_pol_sigma_r3/r4-like"/>
</dbReference>
<keyword evidence="4" id="KW-0804">Transcription</keyword>
<evidence type="ECO:0000313" key="8">
    <source>
        <dbReference type="Proteomes" id="UP000188273"/>
    </source>
</evidence>
<dbReference type="SUPFAM" id="SSF88659">
    <property type="entry name" value="Sigma3 and sigma4 domains of RNA polymerase sigma factors"/>
    <property type="match status" value="1"/>
</dbReference>
<dbReference type="GO" id="GO:0006352">
    <property type="term" value="P:DNA-templated transcription initiation"/>
    <property type="evidence" value="ECO:0007669"/>
    <property type="project" value="InterPro"/>
</dbReference>